<evidence type="ECO:0000313" key="3">
    <source>
        <dbReference type="Proteomes" id="UP000035489"/>
    </source>
</evidence>
<protein>
    <submittedName>
        <fullName evidence="2">Uncharacterized protein</fullName>
    </submittedName>
</protein>
<feature type="region of interest" description="Disordered" evidence="1">
    <location>
        <begin position="81"/>
        <end position="102"/>
    </location>
</feature>
<feature type="compositionally biased region" description="Basic and acidic residues" evidence="1">
    <location>
        <begin position="82"/>
        <end position="92"/>
    </location>
</feature>
<sequence>MGRFAEVWCHRLPPASKPMRSGERQRPPATGTMLTTCGIIAALLHAPSHGGHENACLRILLPAGVPMPVPLHRLRSLVAEGRLPKGENRDLPDFGGSAHPVL</sequence>
<dbReference type="Proteomes" id="UP000035489">
    <property type="component" value="Unassembled WGS sequence"/>
</dbReference>
<evidence type="ECO:0000256" key="1">
    <source>
        <dbReference type="SAM" id="MobiDB-lite"/>
    </source>
</evidence>
<dbReference type="EMBL" id="LCYG01000092">
    <property type="protein sequence ID" value="KLK90193.1"/>
    <property type="molecule type" value="Genomic_DNA"/>
</dbReference>
<dbReference type="PATRIC" id="fig|1225564.3.peg.7066"/>
<dbReference type="AlphaFoldDB" id="A0A0H1R4X1"/>
<comment type="caution">
    <text evidence="2">The sequence shown here is derived from an EMBL/GenBank/DDBJ whole genome shotgun (WGS) entry which is preliminary data.</text>
</comment>
<accession>A0A0H1R4X1</accession>
<organism evidence="2 3">
    <name type="scientific">Microvirga vignae</name>
    <dbReference type="NCBI Taxonomy" id="1225564"/>
    <lineage>
        <taxon>Bacteria</taxon>
        <taxon>Pseudomonadati</taxon>
        <taxon>Pseudomonadota</taxon>
        <taxon>Alphaproteobacteria</taxon>
        <taxon>Hyphomicrobiales</taxon>
        <taxon>Methylobacteriaceae</taxon>
        <taxon>Microvirga</taxon>
    </lineage>
</organism>
<dbReference type="RefSeq" id="WP_150117789.1">
    <property type="nucleotide sequence ID" value="NZ_LCYG01000092.1"/>
</dbReference>
<keyword evidence="3" id="KW-1185">Reference proteome</keyword>
<proteinExistence type="predicted"/>
<name>A0A0H1R4X1_9HYPH</name>
<gene>
    <name evidence="2" type="ORF">AA309_27175</name>
</gene>
<reference evidence="2 3" key="1">
    <citation type="submission" date="2015-05" db="EMBL/GenBank/DDBJ databases">
        <title>Draft genome sequence of Microvirga vignae strain BR3299, a novel nitrogen fixing bacteria isolated from Brazil semi-aired region.</title>
        <authorList>
            <person name="Zilli J.E."/>
            <person name="Passos S.R."/>
            <person name="Leite J."/>
            <person name="Baldani J.I."/>
            <person name="Xavier G.R."/>
            <person name="Rumjaneck N.G."/>
            <person name="Simoes-Araujo J.L."/>
        </authorList>
    </citation>
    <scope>NUCLEOTIDE SEQUENCE [LARGE SCALE GENOMIC DNA]</scope>
    <source>
        <strain evidence="2 3">BR3299</strain>
    </source>
</reference>
<evidence type="ECO:0000313" key="2">
    <source>
        <dbReference type="EMBL" id="KLK90193.1"/>
    </source>
</evidence>